<reference evidence="8" key="1">
    <citation type="submission" date="2021-01" db="EMBL/GenBank/DDBJ databases">
        <authorList>
            <person name="Corre E."/>
            <person name="Pelletier E."/>
            <person name="Niang G."/>
            <person name="Scheremetjew M."/>
            <person name="Finn R."/>
            <person name="Kale V."/>
            <person name="Holt S."/>
            <person name="Cochrane G."/>
            <person name="Meng A."/>
            <person name="Brown T."/>
            <person name="Cohen L."/>
        </authorList>
    </citation>
    <scope>NUCLEOTIDE SEQUENCE</scope>
    <source>
        <strain evidence="8">Clade-D-RCC2596</strain>
    </source>
</reference>
<dbReference type="AlphaFoldDB" id="A0A7S2VX96"/>
<dbReference type="GO" id="GO:0003755">
    <property type="term" value="F:peptidyl-prolyl cis-trans isomerase activity"/>
    <property type="evidence" value="ECO:0007669"/>
    <property type="project" value="UniProtKB-UniRule"/>
</dbReference>
<evidence type="ECO:0000256" key="6">
    <source>
        <dbReference type="RuleBase" id="RU363014"/>
    </source>
</evidence>
<comment type="similarity">
    <text evidence="2">Belongs to the PpiC/parvulin rotamase family.</text>
</comment>
<dbReference type="PROSITE" id="PS01096">
    <property type="entry name" value="PPIC_PPIASE_1"/>
    <property type="match status" value="1"/>
</dbReference>
<evidence type="ECO:0000256" key="5">
    <source>
        <dbReference type="PROSITE-ProRule" id="PRU00278"/>
    </source>
</evidence>
<dbReference type="GO" id="GO:0005737">
    <property type="term" value="C:cytoplasm"/>
    <property type="evidence" value="ECO:0007669"/>
    <property type="project" value="UniProtKB-SubCell"/>
</dbReference>
<evidence type="ECO:0000313" key="8">
    <source>
        <dbReference type="EMBL" id="CAD9655697.1"/>
    </source>
</evidence>
<proteinExistence type="inferred from homology"/>
<name>A0A7S2VX96_9CHLO</name>
<organism evidence="8">
    <name type="scientific">Ostreococcus mediterraneus</name>
    <dbReference type="NCBI Taxonomy" id="1486918"/>
    <lineage>
        <taxon>Eukaryota</taxon>
        <taxon>Viridiplantae</taxon>
        <taxon>Chlorophyta</taxon>
        <taxon>Mamiellophyceae</taxon>
        <taxon>Mamiellales</taxon>
        <taxon>Bathycoccaceae</taxon>
        <taxon>Ostreococcus</taxon>
    </lineage>
</organism>
<evidence type="ECO:0000256" key="4">
    <source>
        <dbReference type="ARBA" id="ARBA00046231"/>
    </source>
</evidence>
<evidence type="ECO:0000256" key="3">
    <source>
        <dbReference type="ARBA" id="ARBA00022490"/>
    </source>
</evidence>
<dbReference type="EC" id="5.2.1.8" evidence="6"/>
<dbReference type="EMBL" id="HBHH01003660">
    <property type="protein sequence ID" value="CAD9655697.1"/>
    <property type="molecule type" value="Transcribed_RNA"/>
</dbReference>
<keyword evidence="5 6" id="KW-0697">Rotamase</keyword>
<dbReference type="InterPro" id="IPR052204">
    <property type="entry name" value="PpiC/parvulin_rotamase"/>
</dbReference>
<sequence length="106" mass="11200">MMFGPSASASHILVKDAASAQALKDEIDRDVAGGAPLRAKFAQLATKHSTCPSSKKGGDLGTFKPGQMVKEFNDVVFSAPIDVVQGPIDTQFGSHLILITAREDDE</sequence>
<dbReference type="Pfam" id="PF13616">
    <property type="entry name" value="Rotamase_3"/>
    <property type="match status" value="1"/>
</dbReference>
<keyword evidence="3" id="KW-0963">Cytoplasm</keyword>
<gene>
    <name evidence="8" type="ORF">OMED0932_LOCUS1441</name>
</gene>
<dbReference type="PROSITE" id="PS50198">
    <property type="entry name" value="PPIC_PPIASE_2"/>
    <property type="match status" value="1"/>
</dbReference>
<evidence type="ECO:0000259" key="7">
    <source>
        <dbReference type="PROSITE" id="PS50198"/>
    </source>
</evidence>
<evidence type="ECO:0000256" key="1">
    <source>
        <dbReference type="ARBA" id="ARBA00004496"/>
    </source>
</evidence>
<dbReference type="InterPro" id="IPR046357">
    <property type="entry name" value="PPIase_dom_sf"/>
</dbReference>
<comment type="function">
    <text evidence="4">PPIases accelerate the folding of proteins. It prefers amino acid residues with hydrophobic side chains like leucine and phenylalanine in the P1 position of the peptides substrates.</text>
</comment>
<comment type="catalytic activity">
    <reaction evidence="6">
        <text>[protein]-peptidylproline (omega=180) = [protein]-peptidylproline (omega=0)</text>
        <dbReference type="Rhea" id="RHEA:16237"/>
        <dbReference type="Rhea" id="RHEA-COMP:10747"/>
        <dbReference type="Rhea" id="RHEA-COMP:10748"/>
        <dbReference type="ChEBI" id="CHEBI:83833"/>
        <dbReference type="ChEBI" id="CHEBI:83834"/>
        <dbReference type="EC" id="5.2.1.8"/>
    </reaction>
</comment>
<accession>A0A7S2VX96</accession>
<dbReference type="InterPro" id="IPR023058">
    <property type="entry name" value="PPIase_PpiC_CS"/>
</dbReference>
<dbReference type="Gene3D" id="3.10.50.40">
    <property type="match status" value="1"/>
</dbReference>
<dbReference type="PANTHER" id="PTHR43629">
    <property type="entry name" value="PEPTIDYL-PROLYL CIS-TRANS ISOMERASE"/>
    <property type="match status" value="1"/>
</dbReference>
<dbReference type="PANTHER" id="PTHR43629:SF2">
    <property type="entry name" value="RHODANESE-LIKE_PPIC DOMAIN-CONTAINING PROTEIN 12, CHLOROPLASTIC"/>
    <property type="match status" value="1"/>
</dbReference>
<dbReference type="SUPFAM" id="SSF54534">
    <property type="entry name" value="FKBP-like"/>
    <property type="match status" value="1"/>
</dbReference>
<dbReference type="InterPro" id="IPR000297">
    <property type="entry name" value="PPIase_PpiC"/>
</dbReference>
<feature type="domain" description="PpiC" evidence="7">
    <location>
        <begin position="4"/>
        <end position="101"/>
    </location>
</feature>
<evidence type="ECO:0000256" key="2">
    <source>
        <dbReference type="ARBA" id="ARBA00007656"/>
    </source>
</evidence>
<keyword evidence="5 6" id="KW-0413">Isomerase</keyword>
<protein>
    <recommendedName>
        <fullName evidence="6">Peptidyl-prolyl cis-trans isomerase</fullName>
        <ecNumber evidence="6">5.2.1.8</ecNumber>
    </recommendedName>
</protein>
<comment type="subcellular location">
    <subcellularLocation>
        <location evidence="1">Cytoplasm</location>
    </subcellularLocation>
</comment>